<feature type="region of interest" description="Disordered" evidence="1">
    <location>
        <begin position="1"/>
        <end position="57"/>
    </location>
</feature>
<evidence type="ECO:0000313" key="3">
    <source>
        <dbReference type="Proteomes" id="UP000694421"/>
    </source>
</evidence>
<organism evidence="2 3">
    <name type="scientific">Salvator merianae</name>
    <name type="common">Argentine black and white tegu</name>
    <name type="synonym">Tupinambis merianae</name>
    <dbReference type="NCBI Taxonomy" id="96440"/>
    <lineage>
        <taxon>Eukaryota</taxon>
        <taxon>Metazoa</taxon>
        <taxon>Chordata</taxon>
        <taxon>Craniata</taxon>
        <taxon>Vertebrata</taxon>
        <taxon>Euteleostomi</taxon>
        <taxon>Lepidosauria</taxon>
        <taxon>Squamata</taxon>
        <taxon>Bifurcata</taxon>
        <taxon>Unidentata</taxon>
        <taxon>Episquamata</taxon>
        <taxon>Laterata</taxon>
        <taxon>Teiioidea</taxon>
        <taxon>Teiidae</taxon>
        <taxon>Salvator</taxon>
    </lineage>
</organism>
<dbReference type="Ensembl" id="ENSSMRT00000010053.1">
    <property type="protein sequence ID" value="ENSSMRP00000008609.1"/>
    <property type="gene ID" value="ENSSMRG00000006894.1"/>
</dbReference>
<dbReference type="AlphaFoldDB" id="A0A8D0BIV4"/>
<evidence type="ECO:0000256" key="1">
    <source>
        <dbReference type="SAM" id="MobiDB-lite"/>
    </source>
</evidence>
<feature type="compositionally biased region" description="Polar residues" evidence="1">
    <location>
        <begin position="48"/>
        <end position="57"/>
    </location>
</feature>
<reference evidence="2" key="1">
    <citation type="submission" date="2025-08" db="UniProtKB">
        <authorList>
            <consortium name="Ensembl"/>
        </authorList>
    </citation>
    <scope>IDENTIFICATION</scope>
</reference>
<dbReference type="Proteomes" id="UP000694421">
    <property type="component" value="Unplaced"/>
</dbReference>
<accession>A0A8D0BIV4</accession>
<evidence type="ECO:0000313" key="2">
    <source>
        <dbReference type="Ensembl" id="ENSSMRP00000008609.1"/>
    </source>
</evidence>
<protein>
    <submittedName>
        <fullName evidence="2">Uncharacterized protein</fullName>
    </submittedName>
</protein>
<proteinExistence type="predicted"/>
<sequence length="88" mass="9911">TTCSSSRKQPDPFSGEGTETPPLSLAARQAARENRHASPLFLRRASRETPQVNSLRRSLQDEGALFCLLDLHETRRRHTQDQAAPTRE</sequence>
<name>A0A8D0BIV4_SALMN</name>
<keyword evidence="3" id="KW-1185">Reference proteome</keyword>
<reference evidence="2" key="2">
    <citation type="submission" date="2025-09" db="UniProtKB">
        <authorList>
            <consortium name="Ensembl"/>
        </authorList>
    </citation>
    <scope>IDENTIFICATION</scope>
</reference>